<protein>
    <submittedName>
        <fullName evidence="1">Uncharacterized protein</fullName>
    </submittedName>
</protein>
<evidence type="ECO:0000313" key="1">
    <source>
        <dbReference type="EMBL" id="KAH7927300.1"/>
    </source>
</evidence>
<proteinExistence type="predicted"/>
<comment type="caution">
    <text evidence="1">The sequence shown here is derived from an EMBL/GenBank/DDBJ whole genome shotgun (WGS) entry which is preliminary data.</text>
</comment>
<dbReference type="Proteomes" id="UP000790709">
    <property type="component" value="Unassembled WGS sequence"/>
</dbReference>
<name>A0ACB8BN11_9AGAM</name>
<keyword evidence="2" id="KW-1185">Reference proteome</keyword>
<accession>A0ACB8BN11</accession>
<organism evidence="1 2">
    <name type="scientific">Leucogyrophana mollusca</name>
    <dbReference type="NCBI Taxonomy" id="85980"/>
    <lineage>
        <taxon>Eukaryota</taxon>
        <taxon>Fungi</taxon>
        <taxon>Dikarya</taxon>
        <taxon>Basidiomycota</taxon>
        <taxon>Agaricomycotina</taxon>
        <taxon>Agaricomycetes</taxon>
        <taxon>Agaricomycetidae</taxon>
        <taxon>Boletales</taxon>
        <taxon>Boletales incertae sedis</taxon>
        <taxon>Leucogyrophana</taxon>
    </lineage>
</organism>
<dbReference type="EMBL" id="MU266368">
    <property type="protein sequence ID" value="KAH7927300.1"/>
    <property type="molecule type" value="Genomic_DNA"/>
</dbReference>
<reference evidence="1" key="1">
    <citation type="journal article" date="2021" name="New Phytol.">
        <title>Evolutionary innovations through gain and loss of genes in the ectomycorrhizal Boletales.</title>
        <authorList>
            <person name="Wu G."/>
            <person name="Miyauchi S."/>
            <person name="Morin E."/>
            <person name="Kuo A."/>
            <person name="Drula E."/>
            <person name="Varga T."/>
            <person name="Kohler A."/>
            <person name="Feng B."/>
            <person name="Cao Y."/>
            <person name="Lipzen A."/>
            <person name="Daum C."/>
            <person name="Hundley H."/>
            <person name="Pangilinan J."/>
            <person name="Johnson J."/>
            <person name="Barry K."/>
            <person name="LaButti K."/>
            <person name="Ng V."/>
            <person name="Ahrendt S."/>
            <person name="Min B."/>
            <person name="Choi I.G."/>
            <person name="Park H."/>
            <person name="Plett J.M."/>
            <person name="Magnuson J."/>
            <person name="Spatafora J.W."/>
            <person name="Nagy L.G."/>
            <person name="Henrissat B."/>
            <person name="Grigoriev I.V."/>
            <person name="Yang Z.L."/>
            <person name="Xu J."/>
            <person name="Martin F.M."/>
        </authorList>
    </citation>
    <scope>NUCLEOTIDE SEQUENCE</scope>
    <source>
        <strain evidence="1">KUC20120723A-06</strain>
    </source>
</reference>
<sequence length="128" mass="13496">MAKTIEVIGSSVRDYCMLERNFLAHIKLVLLLSLLSSSALLGIRLPGPPGSGADSSESLGKASLPVATLQFIAALATVGAAYWEYHTGCKDLMKARAFFAITKVHLAIMSVVSAIIIATSIVYLVNSG</sequence>
<evidence type="ECO:0000313" key="2">
    <source>
        <dbReference type="Proteomes" id="UP000790709"/>
    </source>
</evidence>
<gene>
    <name evidence="1" type="ORF">BV22DRAFT_1007231</name>
</gene>